<proteinExistence type="predicted"/>
<sequence length="97" mass="10798">MDTETRLAFGLGDCSIYGVLSQIMMQAVLERGLQEIASFDVTSEANIDAVVRVINSDAIKKTYTHSPADEREKGQWEYKLFDMGDTVIVVSVSSQYN</sequence>
<name>A0A0F9EJC4_9ZZZZ</name>
<comment type="caution">
    <text evidence="1">The sequence shown here is derived from an EMBL/GenBank/DDBJ whole genome shotgun (WGS) entry which is preliminary data.</text>
</comment>
<dbReference type="EMBL" id="LAZR01024753">
    <property type="protein sequence ID" value="KKL74114.1"/>
    <property type="molecule type" value="Genomic_DNA"/>
</dbReference>
<accession>A0A0F9EJC4</accession>
<protein>
    <submittedName>
        <fullName evidence="1">Uncharacterized protein</fullName>
    </submittedName>
</protein>
<reference evidence="1" key="1">
    <citation type="journal article" date="2015" name="Nature">
        <title>Complex archaea that bridge the gap between prokaryotes and eukaryotes.</title>
        <authorList>
            <person name="Spang A."/>
            <person name="Saw J.H."/>
            <person name="Jorgensen S.L."/>
            <person name="Zaremba-Niedzwiedzka K."/>
            <person name="Martijn J."/>
            <person name="Lind A.E."/>
            <person name="van Eijk R."/>
            <person name="Schleper C."/>
            <person name="Guy L."/>
            <person name="Ettema T.J."/>
        </authorList>
    </citation>
    <scope>NUCLEOTIDE SEQUENCE</scope>
</reference>
<evidence type="ECO:0000313" key="1">
    <source>
        <dbReference type="EMBL" id="KKL74114.1"/>
    </source>
</evidence>
<gene>
    <name evidence="1" type="ORF">LCGC14_2068090</name>
</gene>
<dbReference type="AlphaFoldDB" id="A0A0F9EJC4"/>
<feature type="non-terminal residue" evidence="1">
    <location>
        <position position="97"/>
    </location>
</feature>
<organism evidence="1">
    <name type="scientific">marine sediment metagenome</name>
    <dbReference type="NCBI Taxonomy" id="412755"/>
    <lineage>
        <taxon>unclassified sequences</taxon>
        <taxon>metagenomes</taxon>
        <taxon>ecological metagenomes</taxon>
    </lineage>
</organism>